<dbReference type="KEGG" id="vg:1260126"/>
<accession>Q853Z8</accession>
<gene>
    <name evidence="2" type="primary">168</name>
    <name evidence="2" type="ORF">PBI_OMEGA_168</name>
</gene>
<evidence type="ECO:0000313" key="2">
    <source>
        <dbReference type="EMBL" id="AAN12810.1"/>
    </source>
</evidence>
<protein>
    <submittedName>
        <fullName evidence="2">Uncharacterized protein</fullName>
    </submittedName>
</protein>
<proteinExistence type="predicted"/>
<feature type="region of interest" description="Disordered" evidence="1">
    <location>
        <begin position="21"/>
        <end position="42"/>
    </location>
</feature>
<dbReference type="EMBL" id="AY129338">
    <property type="protein sequence ID" value="AAN12810.1"/>
    <property type="molecule type" value="Genomic_DNA"/>
</dbReference>
<evidence type="ECO:0000313" key="3">
    <source>
        <dbReference type="Proteomes" id="UP000000963"/>
    </source>
</evidence>
<dbReference type="Proteomes" id="UP000000963">
    <property type="component" value="Segment"/>
</dbReference>
<name>Q853Z8_BPMOM</name>
<sequence length="42" mass="4352">MTDQMIAPPLTGSFSDALAWAGGPGARRQSRIHPLGRTDTGG</sequence>
<organism evidence="2 3">
    <name type="scientific">Mycobacterium phage Omega</name>
    <name type="common">Mycobacteriophage Omega</name>
    <dbReference type="NCBI Taxonomy" id="2907835"/>
    <lineage>
        <taxon>Viruses</taxon>
        <taxon>Duplodnaviria</taxon>
        <taxon>Heunggongvirae</taxon>
        <taxon>Uroviricota</taxon>
        <taxon>Caudoviricetes</taxon>
        <taxon>Omegavirus</taxon>
        <taxon>Omegavirus omega</taxon>
    </lineage>
</organism>
<keyword evidence="3" id="KW-1185">Reference proteome</keyword>
<evidence type="ECO:0000256" key="1">
    <source>
        <dbReference type="SAM" id="MobiDB-lite"/>
    </source>
</evidence>
<dbReference type="RefSeq" id="NP_818468.1">
    <property type="nucleotide sequence ID" value="NC_004688.1"/>
</dbReference>
<organismHost>
    <name type="scientific">Mycolicibacterium smegmatis</name>
    <name type="common">Mycobacterium smegmatis</name>
    <dbReference type="NCBI Taxonomy" id="1772"/>
</organismHost>
<reference evidence="2 3" key="1">
    <citation type="journal article" date="2003" name="Cell">
        <title>Origins of highly mosaic mycobacteriophage genomes.</title>
        <authorList>
            <person name="Pedulla M.L."/>
            <person name="Ford M.E."/>
            <person name="Houtz J.M."/>
            <person name="Karthikeyan T."/>
            <person name="Wadsworth C."/>
            <person name="Lewis J.A."/>
            <person name="Jacobs-Sera D."/>
            <person name="Falbo J."/>
            <person name="Gross J."/>
            <person name="Pannunzio N.R."/>
            <person name="Brucker W."/>
            <person name="Kumar V."/>
            <person name="Kandasamy J."/>
            <person name="Keenan L."/>
            <person name="Bardarov S."/>
            <person name="Kriakov J."/>
            <person name="Lawrence J.G."/>
            <person name="Jacobs W.R. Jr."/>
            <person name="Hendrix R.W."/>
            <person name="Hatfull G.F."/>
        </authorList>
    </citation>
    <scope>NUCLEOTIDE SEQUENCE</scope>
</reference>